<sequence length="43" mass="4781">WETIQLKAIQYATQQGNRSGRIANQFAKMIVGQEMLSAADLTV</sequence>
<dbReference type="AlphaFoldDB" id="A0ABD5DT31"/>
<name>A0ABD5DT31_ACIBA</name>
<dbReference type="EMBL" id="VMAF01000096">
    <property type="protein sequence ID" value="MDR8433157.1"/>
    <property type="molecule type" value="Genomic_DNA"/>
</dbReference>
<feature type="non-terminal residue" evidence="1">
    <location>
        <position position="1"/>
    </location>
</feature>
<reference evidence="1" key="1">
    <citation type="submission" date="2019-07" db="EMBL/GenBank/DDBJ databases">
        <title>Biological characteristics of mucoid Acinetobacter baumannii from a general hospital in China.</title>
        <authorList>
            <person name="Hua X."/>
            <person name="Yu Y."/>
        </authorList>
    </citation>
    <scope>NUCLEOTIDE SEQUENCE</scope>
    <source>
        <strain evidence="1">N8</strain>
    </source>
</reference>
<proteinExistence type="predicted"/>
<organism evidence="1">
    <name type="scientific">Acinetobacter baumannii</name>
    <dbReference type="NCBI Taxonomy" id="470"/>
    <lineage>
        <taxon>Bacteria</taxon>
        <taxon>Pseudomonadati</taxon>
        <taxon>Pseudomonadota</taxon>
        <taxon>Gammaproteobacteria</taxon>
        <taxon>Moraxellales</taxon>
        <taxon>Moraxellaceae</taxon>
        <taxon>Acinetobacter</taxon>
        <taxon>Acinetobacter calcoaceticus/baumannii complex</taxon>
    </lineage>
</organism>
<comment type="caution">
    <text evidence="1">The sequence shown here is derived from an EMBL/GenBank/DDBJ whole genome shotgun (WGS) entry which is preliminary data.</text>
</comment>
<evidence type="ECO:0000313" key="1">
    <source>
        <dbReference type="EMBL" id="MDR8433157.1"/>
    </source>
</evidence>
<protein>
    <submittedName>
        <fullName evidence="1">DUF815 domain-containing protein</fullName>
    </submittedName>
</protein>
<accession>A0ABD5DT31</accession>
<dbReference type="InterPro" id="IPR008533">
    <property type="entry name" value="DUF815"/>
</dbReference>
<gene>
    <name evidence="1" type="ORF">FPK63_19120</name>
</gene>
<dbReference type="Pfam" id="PF05673">
    <property type="entry name" value="DUF815"/>
    <property type="match status" value="1"/>
</dbReference>